<sequence>MTLLQRYLLTVAVFFTLDLNAQSLDEELLFRDVEVLSSDSMEGRKSGTAGADMAADYIIQRMKRIGVSPYKNEDYFHHFPYVLRRGKKILGKNIVSFIPGTSGKEEYIIFTAHYDHLGKAGFEIYNGADDNASGVAVLLALMTYFKTHPPVHHLIFIATDAEEQGLLGIKAFAKDHGRLMKQTLLNINMDMLSRATESPTLFAVGTYQYPALKNLIEEGPTPSLFTLVFGHDTPRDKGKDNWLNASDHGTFYQRDIPFLYFGVEDHKDYHETTDTYEKIDKVFYKEVARYLLDLAAYLDQQMQAVSLVK</sequence>
<dbReference type="Pfam" id="PF04389">
    <property type="entry name" value="Peptidase_M28"/>
    <property type="match status" value="1"/>
</dbReference>
<comment type="caution">
    <text evidence="2">The sequence shown here is derived from an EMBL/GenBank/DDBJ whole genome shotgun (WGS) entry which is preliminary data.</text>
</comment>
<dbReference type="SUPFAM" id="SSF53187">
    <property type="entry name" value="Zn-dependent exopeptidases"/>
    <property type="match status" value="1"/>
</dbReference>
<dbReference type="InterPro" id="IPR007484">
    <property type="entry name" value="Peptidase_M28"/>
</dbReference>
<proteinExistence type="predicted"/>
<protein>
    <submittedName>
        <fullName evidence="2">M20/M25/M40 family metallo-hydrolase</fullName>
    </submittedName>
</protein>
<dbReference type="InterPro" id="IPR045175">
    <property type="entry name" value="M28_fam"/>
</dbReference>
<reference evidence="3" key="1">
    <citation type="journal article" date="2019" name="Int. J. Syst. Evol. Microbiol.">
        <title>The Global Catalogue of Microorganisms (GCM) 10K type strain sequencing project: providing services to taxonomists for standard genome sequencing and annotation.</title>
        <authorList>
            <consortium name="The Broad Institute Genomics Platform"/>
            <consortium name="The Broad Institute Genome Sequencing Center for Infectious Disease"/>
            <person name="Wu L."/>
            <person name="Ma J."/>
        </authorList>
    </citation>
    <scope>NUCLEOTIDE SEQUENCE [LARGE SCALE GENOMIC DNA]</scope>
    <source>
        <strain evidence="3">JCM 18326</strain>
    </source>
</reference>
<feature type="domain" description="Peptidase M28" evidence="1">
    <location>
        <begin position="93"/>
        <end position="294"/>
    </location>
</feature>
<dbReference type="RefSeq" id="WP_345370807.1">
    <property type="nucleotide sequence ID" value="NZ_BAABJX010000024.1"/>
</dbReference>
<accession>A0ABP9D6S1</accession>
<dbReference type="PANTHER" id="PTHR12147">
    <property type="entry name" value="METALLOPEPTIDASE M28 FAMILY MEMBER"/>
    <property type="match status" value="1"/>
</dbReference>
<evidence type="ECO:0000259" key="1">
    <source>
        <dbReference type="Pfam" id="PF04389"/>
    </source>
</evidence>
<dbReference type="Gene3D" id="3.40.630.10">
    <property type="entry name" value="Zn peptidases"/>
    <property type="match status" value="1"/>
</dbReference>
<dbReference type="Proteomes" id="UP001500298">
    <property type="component" value="Unassembled WGS sequence"/>
</dbReference>
<name>A0ABP9D6S1_9BACT</name>
<keyword evidence="3" id="KW-1185">Reference proteome</keyword>
<gene>
    <name evidence="2" type="ORF">GCM10023331_16230</name>
</gene>
<dbReference type="PANTHER" id="PTHR12147:SF26">
    <property type="entry name" value="PEPTIDASE M28 DOMAIN-CONTAINING PROTEIN"/>
    <property type="match status" value="1"/>
</dbReference>
<evidence type="ECO:0000313" key="3">
    <source>
        <dbReference type="Proteomes" id="UP001500298"/>
    </source>
</evidence>
<evidence type="ECO:0000313" key="2">
    <source>
        <dbReference type="EMBL" id="GAA4831721.1"/>
    </source>
</evidence>
<organism evidence="2 3">
    <name type="scientific">Algivirga pacifica</name>
    <dbReference type="NCBI Taxonomy" id="1162670"/>
    <lineage>
        <taxon>Bacteria</taxon>
        <taxon>Pseudomonadati</taxon>
        <taxon>Bacteroidota</taxon>
        <taxon>Cytophagia</taxon>
        <taxon>Cytophagales</taxon>
        <taxon>Flammeovirgaceae</taxon>
        <taxon>Algivirga</taxon>
    </lineage>
</organism>
<dbReference type="EMBL" id="BAABJX010000024">
    <property type="protein sequence ID" value="GAA4831721.1"/>
    <property type="molecule type" value="Genomic_DNA"/>
</dbReference>